<dbReference type="InParanoid" id="A0A1Y2G1L5"/>
<dbReference type="PROSITE" id="PS50850">
    <property type="entry name" value="MFS"/>
    <property type="match status" value="1"/>
</dbReference>
<dbReference type="InterPro" id="IPR005829">
    <property type="entry name" value="Sugar_transporter_CS"/>
</dbReference>
<dbReference type="AlphaFoldDB" id="A0A1Y2G1L5"/>
<comment type="similarity">
    <text evidence="2">Belongs to the major facilitator superfamily. Sugar transporter (TC 2.A.1.1) family.</text>
</comment>
<evidence type="ECO:0000256" key="7">
    <source>
        <dbReference type="SAM" id="Phobius"/>
    </source>
</evidence>
<dbReference type="Pfam" id="PF00083">
    <property type="entry name" value="Sugar_tr"/>
    <property type="match status" value="1"/>
</dbReference>
<dbReference type="InterPro" id="IPR050360">
    <property type="entry name" value="MFS_Sugar_Transporters"/>
</dbReference>
<dbReference type="InterPro" id="IPR005828">
    <property type="entry name" value="MFS_sugar_transport-like"/>
</dbReference>
<comment type="caution">
    <text evidence="9">The sequence shown here is derived from an EMBL/GenBank/DDBJ whole genome shotgun (WGS) entry which is preliminary data.</text>
</comment>
<organism evidence="9 10">
    <name type="scientific">Leucosporidium creatinivorum</name>
    <dbReference type="NCBI Taxonomy" id="106004"/>
    <lineage>
        <taxon>Eukaryota</taxon>
        <taxon>Fungi</taxon>
        <taxon>Dikarya</taxon>
        <taxon>Basidiomycota</taxon>
        <taxon>Pucciniomycotina</taxon>
        <taxon>Microbotryomycetes</taxon>
        <taxon>Leucosporidiales</taxon>
        <taxon>Leucosporidium</taxon>
    </lineage>
</organism>
<reference evidence="9 10" key="1">
    <citation type="submission" date="2016-07" db="EMBL/GenBank/DDBJ databases">
        <title>Pervasive Adenine N6-methylation of Active Genes in Fungi.</title>
        <authorList>
            <consortium name="DOE Joint Genome Institute"/>
            <person name="Mondo S.J."/>
            <person name="Dannebaum R.O."/>
            <person name="Kuo R.C."/>
            <person name="Labutti K."/>
            <person name="Haridas S."/>
            <person name="Kuo A."/>
            <person name="Salamov A."/>
            <person name="Ahrendt S.R."/>
            <person name="Lipzen A."/>
            <person name="Sullivan W."/>
            <person name="Andreopoulos W.B."/>
            <person name="Clum A."/>
            <person name="Lindquist E."/>
            <person name="Daum C."/>
            <person name="Ramamoorthy G.K."/>
            <person name="Gryganskyi A."/>
            <person name="Culley D."/>
            <person name="Magnuson J.K."/>
            <person name="James T.Y."/>
            <person name="O'Malley M.A."/>
            <person name="Stajich J.E."/>
            <person name="Spatafora J.W."/>
            <person name="Visel A."/>
            <person name="Grigoriev I.V."/>
        </authorList>
    </citation>
    <scope>NUCLEOTIDE SEQUENCE [LARGE SCALE GENOMIC DNA]</scope>
    <source>
        <strain evidence="9 10">62-1032</strain>
    </source>
</reference>
<dbReference type="Proteomes" id="UP000193467">
    <property type="component" value="Unassembled WGS sequence"/>
</dbReference>
<name>A0A1Y2G1L5_9BASI</name>
<comment type="subcellular location">
    <subcellularLocation>
        <location evidence="1">Membrane</location>
        <topology evidence="1">Multi-pass membrane protein</topology>
    </subcellularLocation>
</comment>
<dbReference type="PANTHER" id="PTHR48022:SF64">
    <property type="entry name" value="MAJOR FACILITATOR SUPERFAMILY (MFS) PROFILE DOMAIN-CONTAINING PROTEIN"/>
    <property type="match status" value="1"/>
</dbReference>
<dbReference type="PROSITE" id="PS00216">
    <property type="entry name" value="SUGAR_TRANSPORT_1"/>
    <property type="match status" value="1"/>
</dbReference>
<keyword evidence="4 7" id="KW-0812">Transmembrane</keyword>
<feature type="transmembrane region" description="Helical" evidence="7">
    <location>
        <begin position="76"/>
        <end position="97"/>
    </location>
</feature>
<dbReference type="GO" id="GO:0016020">
    <property type="term" value="C:membrane"/>
    <property type="evidence" value="ECO:0007669"/>
    <property type="project" value="UniProtKB-SubCell"/>
</dbReference>
<evidence type="ECO:0000256" key="6">
    <source>
        <dbReference type="ARBA" id="ARBA00023136"/>
    </source>
</evidence>
<gene>
    <name evidence="9" type="ORF">BCR35DRAFT_328544</name>
</gene>
<dbReference type="STRING" id="106004.A0A1Y2G1L5"/>
<dbReference type="OrthoDB" id="6133115at2759"/>
<sequence>MSPTALGDGHLVWQTLENAVDHIPWYRNKGLMKLNGMIAVVYACEMLIGYDGTILSNLQALPAWKADLNYPSSSRIGLLNACSYIAGIISGPVASWALDKYGRRPCLQWFSLTMLLGTILGCVAGTVQGNGGFGLFCASKFIIGSGMAAGLMTAQIMLQEIAHPRYRTTTAALFDQNWALGHILGAFICLGTSFMSGSWSWRLPYIFQAPPAVIMVVAVYFMPETPRWLMSKGRVEEARQFLVKYHGNGNEDDELVKFTFQEIKDTLAAEEATEQDSWKKILAVPSNRYRLALVGLMTWIPQMDGAAIISFYYTSVLTLVGITGATVQTGIGAGLSMFGWCCQVTGVWAMSKTGRRNIVLGTWPVLLLCNIGLIVCTAVYANSGSTNTKAGIASVVMVWLYSGADSFAGPLFYSYPAEILNFSLRSKGMGVWTLVNQGWGLYGAYANPVALSALGYKYYCVYTALIIIQFFLMYFFVVETYGATLEEIAIAFEGKDSAVARIDARLEAAVVAGSDADSKEKI</sequence>
<keyword evidence="3" id="KW-0813">Transport</keyword>
<feature type="transmembrane region" description="Helical" evidence="7">
    <location>
        <begin position="109"/>
        <end position="127"/>
    </location>
</feature>
<evidence type="ECO:0000259" key="8">
    <source>
        <dbReference type="PROSITE" id="PS50850"/>
    </source>
</evidence>
<feature type="transmembrane region" description="Helical" evidence="7">
    <location>
        <begin position="205"/>
        <end position="222"/>
    </location>
</feature>
<dbReference type="EMBL" id="MCGR01000003">
    <property type="protein sequence ID" value="ORY90786.1"/>
    <property type="molecule type" value="Genomic_DNA"/>
</dbReference>
<feature type="transmembrane region" description="Helical" evidence="7">
    <location>
        <begin position="133"/>
        <end position="158"/>
    </location>
</feature>
<keyword evidence="6 7" id="KW-0472">Membrane</keyword>
<accession>A0A1Y2G1L5</accession>
<evidence type="ECO:0000256" key="3">
    <source>
        <dbReference type="ARBA" id="ARBA00022448"/>
    </source>
</evidence>
<evidence type="ECO:0000256" key="1">
    <source>
        <dbReference type="ARBA" id="ARBA00004141"/>
    </source>
</evidence>
<feature type="transmembrane region" description="Helical" evidence="7">
    <location>
        <begin position="34"/>
        <end position="56"/>
    </location>
</feature>
<protein>
    <submittedName>
        <fullName evidence="9">Putative hexose transport-related protein</fullName>
    </submittedName>
</protein>
<feature type="domain" description="Major facilitator superfamily (MFS) profile" evidence="8">
    <location>
        <begin position="37"/>
        <end position="481"/>
    </location>
</feature>
<evidence type="ECO:0000313" key="9">
    <source>
        <dbReference type="EMBL" id="ORY90786.1"/>
    </source>
</evidence>
<dbReference type="InterPro" id="IPR036259">
    <property type="entry name" value="MFS_trans_sf"/>
</dbReference>
<evidence type="ECO:0000256" key="5">
    <source>
        <dbReference type="ARBA" id="ARBA00022989"/>
    </source>
</evidence>
<dbReference type="FunFam" id="1.20.1250.20:FF:000134">
    <property type="entry name" value="MFS sugar transporter protein"/>
    <property type="match status" value="1"/>
</dbReference>
<proteinExistence type="inferred from homology"/>
<feature type="transmembrane region" description="Helical" evidence="7">
    <location>
        <begin position="306"/>
        <end position="325"/>
    </location>
</feature>
<dbReference type="InterPro" id="IPR020846">
    <property type="entry name" value="MFS_dom"/>
</dbReference>
<dbReference type="PANTHER" id="PTHR48022">
    <property type="entry name" value="PLASTIDIC GLUCOSE TRANSPORTER 4"/>
    <property type="match status" value="1"/>
</dbReference>
<dbReference type="Gene3D" id="1.20.1250.20">
    <property type="entry name" value="MFS general substrate transporter like domains"/>
    <property type="match status" value="1"/>
</dbReference>
<feature type="transmembrane region" description="Helical" evidence="7">
    <location>
        <begin position="358"/>
        <end position="380"/>
    </location>
</feature>
<evidence type="ECO:0000256" key="4">
    <source>
        <dbReference type="ARBA" id="ARBA00022692"/>
    </source>
</evidence>
<dbReference type="GO" id="GO:0005351">
    <property type="term" value="F:carbohydrate:proton symporter activity"/>
    <property type="evidence" value="ECO:0007669"/>
    <property type="project" value="TreeGrafter"/>
</dbReference>
<feature type="transmembrane region" description="Helical" evidence="7">
    <location>
        <begin position="459"/>
        <end position="477"/>
    </location>
</feature>
<dbReference type="SUPFAM" id="SSF103473">
    <property type="entry name" value="MFS general substrate transporter"/>
    <property type="match status" value="1"/>
</dbReference>
<feature type="transmembrane region" description="Helical" evidence="7">
    <location>
        <begin position="179"/>
        <end position="199"/>
    </location>
</feature>
<keyword evidence="10" id="KW-1185">Reference proteome</keyword>
<feature type="transmembrane region" description="Helical" evidence="7">
    <location>
        <begin position="392"/>
        <end position="415"/>
    </location>
</feature>
<evidence type="ECO:0000313" key="10">
    <source>
        <dbReference type="Proteomes" id="UP000193467"/>
    </source>
</evidence>
<evidence type="ECO:0000256" key="2">
    <source>
        <dbReference type="ARBA" id="ARBA00010992"/>
    </source>
</evidence>
<keyword evidence="5 7" id="KW-1133">Transmembrane helix</keyword>